<dbReference type="PANTHER" id="PTHR12962">
    <property type="entry name" value="CALCIUM-REGULATED HEAT STABLE PROTEIN CRHSP-24-RELATED"/>
    <property type="match status" value="1"/>
</dbReference>
<dbReference type="PROSITE" id="PS51857">
    <property type="entry name" value="CSD_2"/>
    <property type="match status" value="1"/>
</dbReference>
<dbReference type="EnsemblProtists" id="EOD27149">
    <property type="protein sequence ID" value="EOD27149"/>
    <property type="gene ID" value="EMIHUDRAFT_205098"/>
</dbReference>
<dbReference type="KEGG" id="ehx:EMIHUDRAFT_205098"/>
<keyword evidence="5" id="KW-1185">Reference proteome</keyword>
<evidence type="ECO:0000256" key="2">
    <source>
        <dbReference type="SAM" id="MobiDB-lite"/>
    </source>
</evidence>
<dbReference type="InterPro" id="IPR011129">
    <property type="entry name" value="CSD"/>
</dbReference>
<organism evidence="4 5">
    <name type="scientific">Emiliania huxleyi (strain CCMP1516)</name>
    <dbReference type="NCBI Taxonomy" id="280463"/>
    <lineage>
        <taxon>Eukaryota</taxon>
        <taxon>Haptista</taxon>
        <taxon>Haptophyta</taxon>
        <taxon>Prymnesiophyceae</taxon>
        <taxon>Isochrysidales</taxon>
        <taxon>Noelaerhabdaceae</taxon>
        <taxon>Emiliania</taxon>
    </lineage>
</organism>
<reference evidence="5" key="1">
    <citation type="journal article" date="2013" name="Nature">
        <title>Pan genome of the phytoplankton Emiliania underpins its global distribution.</title>
        <authorList>
            <person name="Read B.A."/>
            <person name="Kegel J."/>
            <person name="Klute M.J."/>
            <person name="Kuo A."/>
            <person name="Lefebvre S.C."/>
            <person name="Maumus F."/>
            <person name="Mayer C."/>
            <person name="Miller J."/>
            <person name="Monier A."/>
            <person name="Salamov A."/>
            <person name="Young J."/>
            <person name="Aguilar M."/>
            <person name="Claverie J.M."/>
            <person name="Frickenhaus S."/>
            <person name="Gonzalez K."/>
            <person name="Herman E.K."/>
            <person name="Lin Y.C."/>
            <person name="Napier J."/>
            <person name="Ogata H."/>
            <person name="Sarno A.F."/>
            <person name="Shmutz J."/>
            <person name="Schroeder D."/>
            <person name="de Vargas C."/>
            <person name="Verret F."/>
            <person name="von Dassow P."/>
            <person name="Valentin K."/>
            <person name="Van de Peer Y."/>
            <person name="Wheeler G."/>
            <person name="Dacks J.B."/>
            <person name="Delwiche C.F."/>
            <person name="Dyhrman S.T."/>
            <person name="Glockner G."/>
            <person name="John U."/>
            <person name="Richards T."/>
            <person name="Worden A.Z."/>
            <person name="Zhang X."/>
            <person name="Grigoriev I.V."/>
            <person name="Allen A.E."/>
            <person name="Bidle K."/>
            <person name="Borodovsky M."/>
            <person name="Bowler C."/>
            <person name="Brownlee C."/>
            <person name="Cock J.M."/>
            <person name="Elias M."/>
            <person name="Gladyshev V.N."/>
            <person name="Groth M."/>
            <person name="Guda C."/>
            <person name="Hadaegh A."/>
            <person name="Iglesias-Rodriguez M.D."/>
            <person name="Jenkins J."/>
            <person name="Jones B.M."/>
            <person name="Lawson T."/>
            <person name="Leese F."/>
            <person name="Lindquist E."/>
            <person name="Lobanov A."/>
            <person name="Lomsadze A."/>
            <person name="Malik S.B."/>
            <person name="Marsh M.E."/>
            <person name="Mackinder L."/>
            <person name="Mock T."/>
            <person name="Mueller-Roeber B."/>
            <person name="Pagarete A."/>
            <person name="Parker M."/>
            <person name="Probert I."/>
            <person name="Quesneville H."/>
            <person name="Raines C."/>
            <person name="Rensing S.A."/>
            <person name="Riano-Pachon D.M."/>
            <person name="Richier S."/>
            <person name="Rokitta S."/>
            <person name="Shiraiwa Y."/>
            <person name="Soanes D.M."/>
            <person name="van der Giezen M."/>
            <person name="Wahlund T.M."/>
            <person name="Williams B."/>
            <person name="Wilson W."/>
            <person name="Wolfe G."/>
            <person name="Wurch L.L."/>
        </authorList>
    </citation>
    <scope>NUCLEOTIDE SEQUENCE</scope>
</reference>
<proteinExistence type="predicted"/>
<dbReference type="Pfam" id="PF00313">
    <property type="entry name" value="CSD"/>
    <property type="match status" value="1"/>
</dbReference>
<dbReference type="InterPro" id="IPR002059">
    <property type="entry name" value="CSP_DNA-bd"/>
</dbReference>
<dbReference type="PROSITE" id="PS00352">
    <property type="entry name" value="CSD_1"/>
    <property type="match status" value="1"/>
</dbReference>
<sequence length="99" mass="10695">MDPSLAPTEGGASPPPVEVPPPAPTSEETRYRGKVARWTADRGFGFIEPDDGGEDLFCHFSNILDGNALEAGSQVYDERRGKERAEQVTGGCQVETSRE</sequence>
<dbReference type="GO" id="GO:0003730">
    <property type="term" value="F:mRNA 3'-UTR binding"/>
    <property type="evidence" value="ECO:0007669"/>
    <property type="project" value="TreeGrafter"/>
</dbReference>
<feature type="compositionally biased region" description="Pro residues" evidence="2">
    <location>
        <begin position="13"/>
        <end position="24"/>
    </location>
</feature>
<evidence type="ECO:0000259" key="3">
    <source>
        <dbReference type="PROSITE" id="PS51857"/>
    </source>
</evidence>
<dbReference type="AlphaFoldDB" id="A0A0D3JUG4"/>
<dbReference type="Proteomes" id="UP000013827">
    <property type="component" value="Unassembled WGS sequence"/>
</dbReference>
<feature type="domain" description="CSD" evidence="3">
    <location>
        <begin position="30"/>
        <end position="90"/>
    </location>
</feature>
<dbReference type="SUPFAM" id="SSF50249">
    <property type="entry name" value="Nucleic acid-binding proteins"/>
    <property type="match status" value="1"/>
</dbReference>
<dbReference type="SMART" id="SM00357">
    <property type="entry name" value="CSP"/>
    <property type="match status" value="1"/>
</dbReference>
<keyword evidence="1" id="KW-0597">Phosphoprotein</keyword>
<dbReference type="GO" id="GO:0043488">
    <property type="term" value="P:regulation of mRNA stability"/>
    <property type="evidence" value="ECO:0007669"/>
    <property type="project" value="TreeGrafter"/>
</dbReference>
<dbReference type="GeneID" id="17272695"/>
<dbReference type="STRING" id="2903.R1F1T8"/>
<feature type="region of interest" description="Disordered" evidence="2">
    <location>
        <begin position="1"/>
        <end position="32"/>
    </location>
</feature>
<dbReference type="OMA" id="KMWNEEK"/>
<dbReference type="HOGENOM" id="CLU_2325121_0_0_1"/>
<evidence type="ECO:0000256" key="1">
    <source>
        <dbReference type="ARBA" id="ARBA00022553"/>
    </source>
</evidence>
<protein>
    <recommendedName>
        <fullName evidence="3">CSD domain-containing protein</fullName>
    </recommendedName>
</protein>
<evidence type="ECO:0000313" key="4">
    <source>
        <dbReference type="EnsemblProtists" id="EOD27149"/>
    </source>
</evidence>
<feature type="region of interest" description="Disordered" evidence="2">
    <location>
        <begin position="78"/>
        <end position="99"/>
    </location>
</feature>
<dbReference type="InterPro" id="IPR012340">
    <property type="entry name" value="NA-bd_OB-fold"/>
</dbReference>
<dbReference type="Gene3D" id="2.40.50.140">
    <property type="entry name" value="Nucleic acid-binding proteins"/>
    <property type="match status" value="1"/>
</dbReference>
<dbReference type="InterPro" id="IPR052069">
    <property type="entry name" value="Ca-reg_mRNA-binding_domain"/>
</dbReference>
<evidence type="ECO:0000313" key="5">
    <source>
        <dbReference type="Proteomes" id="UP000013827"/>
    </source>
</evidence>
<dbReference type="RefSeq" id="XP_005779578.1">
    <property type="nucleotide sequence ID" value="XM_005779521.1"/>
</dbReference>
<dbReference type="PANTHER" id="PTHR12962:SF1">
    <property type="entry name" value="COLD SHOCK DOMAIN-CONTAINING PROTEIN CG9705"/>
    <property type="match status" value="1"/>
</dbReference>
<dbReference type="InterPro" id="IPR019844">
    <property type="entry name" value="CSD_CS"/>
</dbReference>
<dbReference type="PaxDb" id="2903-EOD27149"/>
<name>A0A0D3JUG4_EMIH1</name>
<accession>A0A0D3JUG4</accession>
<reference evidence="4" key="2">
    <citation type="submission" date="2024-10" db="UniProtKB">
        <authorList>
            <consortium name="EnsemblProtists"/>
        </authorList>
    </citation>
    <scope>IDENTIFICATION</scope>
</reference>
<dbReference type="GO" id="GO:0005737">
    <property type="term" value="C:cytoplasm"/>
    <property type="evidence" value="ECO:0007669"/>
    <property type="project" value="TreeGrafter"/>
</dbReference>